<dbReference type="Gramene" id="GBG65586">
    <property type="protein sequence ID" value="GBG65586"/>
    <property type="gene ID" value="CBR_g51468"/>
</dbReference>
<dbReference type="EMBL" id="BFEA01000063">
    <property type="protein sequence ID" value="GBG65586.1"/>
    <property type="molecule type" value="Genomic_DNA"/>
</dbReference>
<feature type="compositionally biased region" description="Basic and acidic residues" evidence="1">
    <location>
        <begin position="480"/>
        <end position="504"/>
    </location>
</feature>
<proteinExistence type="predicted"/>
<keyword evidence="3" id="KW-1185">Reference proteome</keyword>
<reference evidence="2 3" key="1">
    <citation type="journal article" date="2018" name="Cell">
        <title>The Chara Genome: Secondary Complexity and Implications for Plant Terrestrialization.</title>
        <authorList>
            <person name="Nishiyama T."/>
            <person name="Sakayama H."/>
            <person name="Vries J.D."/>
            <person name="Buschmann H."/>
            <person name="Saint-Marcoux D."/>
            <person name="Ullrich K.K."/>
            <person name="Haas F.B."/>
            <person name="Vanderstraeten L."/>
            <person name="Becker D."/>
            <person name="Lang D."/>
            <person name="Vosolsobe S."/>
            <person name="Rombauts S."/>
            <person name="Wilhelmsson P.K.I."/>
            <person name="Janitza P."/>
            <person name="Kern R."/>
            <person name="Heyl A."/>
            <person name="Rumpler F."/>
            <person name="Villalobos L.I.A.C."/>
            <person name="Clay J.M."/>
            <person name="Skokan R."/>
            <person name="Toyoda A."/>
            <person name="Suzuki Y."/>
            <person name="Kagoshima H."/>
            <person name="Schijlen E."/>
            <person name="Tajeshwar N."/>
            <person name="Catarino B."/>
            <person name="Hetherington A.J."/>
            <person name="Saltykova A."/>
            <person name="Bonnot C."/>
            <person name="Breuninger H."/>
            <person name="Symeonidi A."/>
            <person name="Radhakrishnan G.V."/>
            <person name="Van Nieuwerburgh F."/>
            <person name="Deforce D."/>
            <person name="Chang C."/>
            <person name="Karol K.G."/>
            <person name="Hedrich R."/>
            <person name="Ulvskov P."/>
            <person name="Glockner G."/>
            <person name="Delwiche C.F."/>
            <person name="Petrasek J."/>
            <person name="Van de Peer Y."/>
            <person name="Friml J."/>
            <person name="Beilby M."/>
            <person name="Dolan L."/>
            <person name="Kohara Y."/>
            <person name="Sugano S."/>
            <person name="Fujiyama A."/>
            <person name="Delaux P.-M."/>
            <person name="Quint M."/>
            <person name="TheiBen G."/>
            <person name="Hagemann M."/>
            <person name="Harholt J."/>
            <person name="Dunand C."/>
            <person name="Zachgo S."/>
            <person name="Langdale J."/>
            <person name="Maumus F."/>
            <person name="Straeten D.V.D."/>
            <person name="Gould S.B."/>
            <person name="Rensing S.A."/>
        </authorList>
    </citation>
    <scope>NUCLEOTIDE SEQUENCE [LARGE SCALE GENOMIC DNA]</scope>
    <source>
        <strain evidence="2 3">S276</strain>
    </source>
</reference>
<organism evidence="2 3">
    <name type="scientific">Chara braunii</name>
    <name type="common">Braun's stonewort</name>
    <dbReference type="NCBI Taxonomy" id="69332"/>
    <lineage>
        <taxon>Eukaryota</taxon>
        <taxon>Viridiplantae</taxon>
        <taxon>Streptophyta</taxon>
        <taxon>Charophyceae</taxon>
        <taxon>Charales</taxon>
        <taxon>Characeae</taxon>
        <taxon>Chara</taxon>
    </lineage>
</organism>
<feature type="region of interest" description="Disordered" evidence="1">
    <location>
        <begin position="205"/>
        <end position="237"/>
    </location>
</feature>
<comment type="caution">
    <text evidence="2">The sequence shown here is derived from an EMBL/GenBank/DDBJ whole genome shotgun (WGS) entry which is preliminary data.</text>
</comment>
<evidence type="ECO:0000256" key="1">
    <source>
        <dbReference type="SAM" id="MobiDB-lite"/>
    </source>
</evidence>
<accession>A0A388K6D7</accession>
<sequence>MPVPFIFQAGAHLCIFEKRFNHVYGQMMRKLWTPSAEWHGRSSPNLGAEGGLGLLEPRVQLMALQIRHLLWFLLNTAGEQWHQVTSQHLAYTLRTRPEMVELCLISSKLIGHVRWEVVSASKCPLRFEEFCHLVHRYFKERVRHLACQQRESLNRIARQALAQPLSPSEAKATQKRMKWFARAFEDIDIRLGRLHVMDKLVASQKAAKAESSNTRQRPRAEGASHAGMPGNHHGEQSTSVYDLLAESDARHFLRNQVYEHVCLRHTHHFIRRIPWLQLAYRPILYKQAMDIVRIGAEEDLKYLLIKAPLGGSVALDAKLRDWLGGIPSVRHLRGIWEKKMEAASSRFQSPKGKDLSSGRLPTSVPYLMGYGKEMNEQLKELRSFFGLTQGPGSQDKDLEGPGVAFSMKVKGEFDTILMKLMDSKRMKPYPVACLNKSRLQRAQFRELLDSTTRRAFFLALEIEKGEMPKETGESMTTTVDGKEDEEKKGSSWAFEHGEDQRSKTTDGISEYYIPDEGVGFPTDVSFWGGRDFFREAWMHSDIHSSDEVLKVEMGFLEVKLAKEVRGGWNKGKKG</sequence>
<gene>
    <name evidence="2" type="ORF">CBR_g51468</name>
</gene>
<evidence type="ECO:0000313" key="2">
    <source>
        <dbReference type="EMBL" id="GBG65586.1"/>
    </source>
</evidence>
<evidence type="ECO:0000313" key="3">
    <source>
        <dbReference type="Proteomes" id="UP000265515"/>
    </source>
</evidence>
<name>A0A388K6D7_CHABU</name>
<protein>
    <submittedName>
        <fullName evidence="2">Uncharacterized protein</fullName>
    </submittedName>
</protein>
<dbReference type="AlphaFoldDB" id="A0A388K6D7"/>
<feature type="region of interest" description="Disordered" evidence="1">
    <location>
        <begin position="469"/>
        <end position="507"/>
    </location>
</feature>
<dbReference type="Proteomes" id="UP000265515">
    <property type="component" value="Unassembled WGS sequence"/>
</dbReference>